<dbReference type="EMBL" id="MU006702">
    <property type="protein sequence ID" value="KAF2633127.1"/>
    <property type="molecule type" value="Genomic_DNA"/>
</dbReference>
<gene>
    <name evidence="1" type="ORF">BU25DRAFT_417646</name>
</gene>
<reference evidence="1" key="1">
    <citation type="journal article" date="2020" name="Stud. Mycol.">
        <title>101 Dothideomycetes genomes: a test case for predicting lifestyles and emergence of pathogens.</title>
        <authorList>
            <person name="Haridas S."/>
            <person name="Albert R."/>
            <person name="Binder M."/>
            <person name="Bloem J."/>
            <person name="Labutti K."/>
            <person name="Salamov A."/>
            <person name="Andreopoulos B."/>
            <person name="Baker S."/>
            <person name="Barry K."/>
            <person name="Bills G."/>
            <person name="Bluhm B."/>
            <person name="Cannon C."/>
            <person name="Castanera R."/>
            <person name="Culley D."/>
            <person name="Daum C."/>
            <person name="Ezra D."/>
            <person name="Gonzalez J."/>
            <person name="Henrissat B."/>
            <person name="Kuo A."/>
            <person name="Liang C."/>
            <person name="Lipzen A."/>
            <person name="Lutzoni F."/>
            <person name="Magnuson J."/>
            <person name="Mondo S."/>
            <person name="Nolan M."/>
            <person name="Ohm R."/>
            <person name="Pangilinan J."/>
            <person name="Park H.-J."/>
            <person name="Ramirez L."/>
            <person name="Alfaro M."/>
            <person name="Sun H."/>
            <person name="Tritt A."/>
            <person name="Yoshinaga Y."/>
            <person name="Zwiers L.-H."/>
            <person name="Turgeon B."/>
            <person name="Goodwin S."/>
            <person name="Spatafora J."/>
            <person name="Crous P."/>
            <person name="Grigoriev I."/>
        </authorList>
    </citation>
    <scope>NUCLEOTIDE SEQUENCE</scope>
    <source>
        <strain evidence="1">CBS 525.71</strain>
    </source>
</reference>
<sequence length="242" mass="27142">METLVLSAFENTGIYPLKPDIILDRFKKSTPPPPMMPQEQTKPQPASSSQLATLITDLEQAIQAKKKRSKKKKVLPLSPRDPNVQGGAIFYDPLSKARAVTGLWCCSEDAEKKELEEEAARADKKQLQYNNKLLREKTKAENAEKAAQKHEETAQKRAQEEREQQARKAEKERVRELKNAQKASKLPKQARKKASKKLQSKISKGGGGAARRRPQVAHEPSSAPQGVETRSDCVTRPTEKLR</sequence>
<comment type="caution">
    <text evidence="1">The sequence shown here is derived from an EMBL/GenBank/DDBJ whole genome shotgun (WGS) entry which is preliminary data.</text>
</comment>
<accession>A0ACB6SIZ5</accession>
<protein>
    <submittedName>
        <fullName evidence="1">Uncharacterized protein</fullName>
    </submittedName>
</protein>
<keyword evidence="2" id="KW-1185">Reference proteome</keyword>
<organism evidence="1 2">
    <name type="scientific">Macroventuria anomochaeta</name>
    <dbReference type="NCBI Taxonomy" id="301207"/>
    <lineage>
        <taxon>Eukaryota</taxon>
        <taxon>Fungi</taxon>
        <taxon>Dikarya</taxon>
        <taxon>Ascomycota</taxon>
        <taxon>Pezizomycotina</taxon>
        <taxon>Dothideomycetes</taxon>
        <taxon>Pleosporomycetidae</taxon>
        <taxon>Pleosporales</taxon>
        <taxon>Pleosporineae</taxon>
        <taxon>Didymellaceae</taxon>
        <taxon>Macroventuria</taxon>
    </lineage>
</organism>
<evidence type="ECO:0000313" key="2">
    <source>
        <dbReference type="Proteomes" id="UP000799754"/>
    </source>
</evidence>
<dbReference type="Proteomes" id="UP000799754">
    <property type="component" value="Unassembled WGS sequence"/>
</dbReference>
<evidence type="ECO:0000313" key="1">
    <source>
        <dbReference type="EMBL" id="KAF2633127.1"/>
    </source>
</evidence>
<name>A0ACB6SIZ5_9PLEO</name>
<proteinExistence type="predicted"/>